<comment type="caution">
    <text evidence="3">The sequence shown here is derived from an EMBL/GenBank/DDBJ whole genome shotgun (WGS) entry which is preliminary data.</text>
</comment>
<dbReference type="EMBL" id="BMZD01000004">
    <property type="protein sequence ID" value="GGZ99934.1"/>
    <property type="molecule type" value="Genomic_DNA"/>
</dbReference>
<dbReference type="RefSeq" id="WP_189541145.1">
    <property type="nucleotide sequence ID" value="NZ_BMZD01000004.1"/>
</dbReference>
<proteinExistence type="predicted"/>
<dbReference type="PRINTS" id="PR00412">
    <property type="entry name" value="EPOXHYDRLASE"/>
</dbReference>
<evidence type="ECO:0000256" key="1">
    <source>
        <dbReference type="ARBA" id="ARBA00022801"/>
    </source>
</evidence>
<keyword evidence="1 3" id="KW-0378">Hydrolase</keyword>
<dbReference type="Proteomes" id="UP000634139">
    <property type="component" value="Unassembled WGS sequence"/>
</dbReference>
<reference evidence="3" key="1">
    <citation type="journal article" date="2014" name="Int. J. Syst. Evol. Microbiol.">
        <title>Complete genome sequence of Corynebacterium casei LMG S-19264T (=DSM 44701T), isolated from a smear-ripened cheese.</title>
        <authorList>
            <consortium name="US DOE Joint Genome Institute (JGI-PGF)"/>
            <person name="Walter F."/>
            <person name="Albersmeier A."/>
            <person name="Kalinowski J."/>
            <person name="Ruckert C."/>
        </authorList>
    </citation>
    <scope>NUCLEOTIDE SEQUENCE</scope>
    <source>
        <strain evidence="3">KCTC 32422</strain>
    </source>
</reference>
<dbReference type="Pfam" id="PF00561">
    <property type="entry name" value="Abhydrolase_1"/>
    <property type="match status" value="1"/>
</dbReference>
<feature type="domain" description="AB hydrolase-1" evidence="2">
    <location>
        <begin position="31"/>
        <end position="290"/>
    </location>
</feature>
<gene>
    <name evidence="3" type="ORF">GCM10011617_20580</name>
</gene>
<evidence type="ECO:0000259" key="2">
    <source>
        <dbReference type="Pfam" id="PF00561"/>
    </source>
</evidence>
<accession>A0A918VIE0</accession>
<dbReference type="Gene3D" id="3.40.50.1820">
    <property type="entry name" value="alpha/beta hydrolase"/>
    <property type="match status" value="1"/>
</dbReference>
<organism evidence="3 4">
    <name type="scientific">Novosphingobium arvoryzae</name>
    <dbReference type="NCBI Taxonomy" id="1256514"/>
    <lineage>
        <taxon>Bacteria</taxon>
        <taxon>Pseudomonadati</taxon>
        <taxon>Pseudomonadota</taxon>
        <taxon>Alphaproteobacteria</taxon>
        <taxon>Sphingomonadales</taxon>
        <taxon>Sphingomonadaceae</taxon>
        <taxon>Novosphingobium</taxon>
    </lineage>
</organism>
<dbReference type="PANTHER" id="PTHR43329">
    <property type="entry name" value="EPOXIDE HYDROLASE"/>
    <property type="match status" value="1"/>
</dbReference>
<name>A0A918VIE0_9SPHN</name>
<dbReference type="AlphaFoldDB" id="A0A918VIE0"/>
<dbReference type="InterPro" id="IPR029058">
    <property type="entry name" value="AB_hydrolase_fold"/>
</dbReference>
<evidence type="ECO:0000313" key="3">
    <source>
        <dbReference type="EMBL" id="GGZ99934.1"/>
    </source>
</evidence>
<dbReference type="SUPFAM" id="SSF53474">
    <property type="entry name" value="alpha/beta-Hydrolases"/>
    <property type="match status" value="1"/>
</dbReference>
<keyword evidence="4" id="KW-1185">Reference proteome</keyword>
<evidence type="ECO:0000313" key="4">
    <source>
        <dbReference type="Proteomes" id="UP000634139"/>
    </source>
</evidence>
<reference evidence="3" key="2">
    <citation type="submission" date="2020-09" db="EMBL/GenBank/DDBJ databases">
        <authorList>
            <person name="Sun Q."/>
            <person name="Kim S."/>
        </authorList>
    </citation>
    <scope>NUCLEOTIDE SEQUENCE</scope>
    <source>
        <strain evidence="3">KCTC 32422</strain>
    </source>
</reference>
<dbReference type="GO" id="GO:0016787">
    <property type="term" value="F:hydrolase activity"/>
    <property type="evidence" value="ECO:0007669"/>
    <property type="project" value="UniProtKB-KW"/>
</dbReference>
<protein>
    <submittedName>
        <fullName evidence="3">Epoxide hydrolase</fullName>
    </submittedName>
</protein>
<sequence length="308" mass="34081">MTGYIRLEQQRVRLANGIELDVVDTGPRDGPVLIFLHGFPESHRTWRHQIAHLSGRYRCIAPDQRGYRGTSKPEGVENYTPDKLIGDVFLLADALGVQHFTILGHDWGGAIAWGVALTGQANGRVTRAVIANAPHPTIFPRLLYTNRVQRAASQYFRDFRDTANDELVRQHGLGALLLKAFGGRDESPALEPEEREALLADWANPDAAIAMLNWYRASPMEVLDMDAPYELPAGWKPYPIPQLTIPTMVIWALDDHALPPENLDGMDQIIDDLTVVKVPDCGHFVPWEAPAAVNAALDGFLARTADVG</sequence>
<dbReference type="InterPro" id="IPR000073">
    <property type="entry name" value="AB_hydrolase_1"/>
</dbReference>
<dbReference type="InterPro" id="IPR000639">
    <property type="entry name" value="Epox_hydrolase-like"/>
</dbReference>